<dbReference type="EMBL" id="NEDP02003481">
    <property type="protein sequence ID" value="OWF48597.1"/>
    <property type="molecule type" value="Genomic_DNA"/>
</dbReference>
<dbReference type="AlphaFoldDB" id="A0A210QIM6"/>
<dbReference type="OrthoDB" id="6095878at2759"/>
<accession>A0A210QIM6</accession>
<evidence type="ECO:0000313" key="2">
    <source>
        <dbReference type="Proteomes" id="UP000242188"/>
    </source>
</evidence>
<evidence type="ECO:0000313" key="1">
    <source>
        <dbReference type="EMBL" id="OWF48597.1"/>
    </source>
</evidence>
<gene>
    <name evidence="1" type="ORF">KP79_PYT01167</name>
</gene>
<comment type="caution">
    <text evidence="1">The sequence shown here is derived from an EMBL/GenBank/DDBJ whole genome shotgun (WGS) entry which is preliminary data.</text>
</comment>
<keyword evidence="2" id="KW-1185">Reference proteome</keyword>
<name>A0A210QIM6_MIZYE</name>
<sequence>MVRIRLTKGVRCAIRMRSQEKDKKAVARKPEHDIRNSVHHVLGNHDNCSDFCTKKPEQSSECVSNGVGGLDTADTIPDVLADQKQARKQAICEEWLRESRFRTKVTGTIDP</sequence>
<protein>
    <submittedName>
        <fullName evidence="1">Uncharacterized protein</fullName>
    </submittedName>
</protein>
<proteinExistence type="predicted"/>
<organism evidence="1 2">
    <name type="scientific">Mizuhopecten yessoensis</name>
    <name type="common">Japanese scallop</name>
    <name type="synonym">Patinopecten yessoensis</name>
    <dbReference type="NCBI Taxonomy" id="6573"/>
    <lineage>
        <taxon>Eukaryota</taxon>
        <taxon>Metazoa</taxon>
        <taxon>Spiralia</taxon>
        <taxon>Lophotrochozoa</taxon>
        <taxon>Mollusca</taxon>
        <taxon>Bivalvia</taxon>
        <taxon>Autobranchia</taxon>
        <taxon>Pteriomorphia</taxon>
        <taxon>Pectinida</taxon>
        <taxon>Pectinoidea</taxon>
        <taxon>Pectinidae</taxon>
        <taxon>Mizuhopecten</taxon>
    </lineage>
</organism>
<reference evidence="1 2" key="1">
    <citation type="journal article" date="2017" name="Nat. Ecol. Evol.">
        <title>Scallop genome provides insights into evolution of bilaterian karyotype and development.</title>
        <authorList>
            <person name="Wang S."/>
            <person name="Zhang J."/>
            <person name="Jiao W."/>
            <person name="Li J."/>
            <person name="Xun X."/>
            <person name="Sun Y."/>
            <person name="Guo X."/>
            <person name="Huan P."/>
            <person name="Dong B."/>
            <person name="Zhang L."/>
            <person name="Hu X."/>
            <person name="Sun X."/>
            <person name="Wang J."/>
            <person name="Zhao C."/>
            <person name="Wang Y."/>
            <person name="Wang D."/>
            <person name="Huang X."/>
            <person name="Wang R."/>
            <person name="Lv J."/>
            <person name="Li Y."/>
            <person name="Zhang Z."/>
            <person name="Liu B."/>
            <person name="Lu W."/>
            <person name="Hui Y."/>
            <person name="Liang J."/>
            <person name="Zhou Z."/>
            <person name="Hou R."/>
            <person name="Li X."/>
            <person name="Liu Y."/>
            <person name="Li H."/>
            <person name="Ning X."/>
            <person name="Lin Y."/>
            <person name="Zhao L."/>
            <person name="Xing Q."/>
            <person name="Dou J."/>
            <person name="Li Y."/>
            <person name="Mao J."/>
            <person name="Guo H."/>
            <person name="Dou H."/>
            <person name="Li T."/>
            <person name="Mu C."/>
            <person name="Jiang W."/>
            <person name="Fu Q."/>
            <person name="Fu X."/>
            <person name="Miao Y."/>
            <person name="Liu J."/>
            <person name="Yu Q."/>
            <person name="Li R."/>
            <person name="Liao H."/>
            <person name="Li X."/>
            <person name="Kong Y."/>
            <person name="Jiang Z."/>
            <person name="Chourrout D."/>
            <person name="Li R."/>
            <person name="Bao Z."/>
        </authorList>
    </citation>
    <scope>NUCLEOTIDE SEQUENCE [LARGE SCALE GENOMIC DNA]</scope>
    <source>
        <strain evidence="1 2">PY_sf001</strain>
    </source>
</reference>
<dbReference type="Proteomes" id="UP000242188">
    <property type="component" value="Unassembled WGS sequence"/>
</dbReference>